<organism evidence="10 11">
    <name type="scientific">Pelusios castaneus</name>
    <name type="common">West African mud turtle</name>
    <dbReference type="NCBI Taxonomy" id="367368"/>
    <lineage>
        <taxon>Eukaryota</taxon>
        <taxon>Metazoa</taxon>
        <taxon>Chordata</taxon>
        <taxon>Craniata</taxon>
        <taxon>Vertebrata</taxon>
        <taxon>Euteleostomi</taxon>
        <taxon>Archelosauria</taxon>
        <taxon>Testudinata</taxon>
        <taxon>Testudines</taxon>
        <taxon>Pleurodira</taxon>
        <taxon>Pelomedusidae</taxon>
        <taxon>Pelusios</taxon>
    </lineage>
</organism>
<accession>A0A8C8RSX4</accession>
<comment type="subcellular location">
    <subcellularLocation>
        <location evidence="1 9">Endoplasmic reticulum membrane</location>
        <topology evidence="1 9">Multi-pass membrane protein</topology>
    </subcellularLocation>
</comment>
<proteinExistence type="inferred from homology"/>
<evidence type="ECO:0000256" key="5">
    <source>
        <dbReference type="ARBA" id="ARBA00022692"/>
    </source>
</evidence>
<evidence type="ECO:0000256" key="8">
    <source>
        <dbReference type="ARBA" id="ARBA00023136"/>
    </source>
</evidence>
<keyword evidence="8 9" id="KW-0472">Membrane</keyword>
<feature type="transmembrane region" description="Helical" evidence="9">
    <location>
        <begin position="71"/>
        <end position="90"/>
    </location>
</feature>
<dbReference type="GO" id="GO:0008250">
    <property type="term" value="C:oligosaccharyltransferase complex"/>
    <property type="evidence" value="ECO:0007669"/>
    <property type="project" value="InterPro"/>
</dbReference>
<dbReference type="UniPathway" id="UPA00378"/>
<dbReference type="GO" id="GO:0006487">
    <property type="term" value="P:protein N-linked glycosylation"/>
    <property type="evidence" value="ECO:0007669"/>
    <property type="project" value="TreeGrafter"/>
</dbReference>
<name>A0A8C8RSX4_9SAUR</name>
<dbReference type="PANTHER" id="PTHR10705">
    <property type="entry name" value="DOLICHYL-DIPHOSPHOOLIGOSACCHARIDE--PROTEIN GLYCOSYLTRANSFERASE SUBUNIT DAD1"/>
    <property type="match status" value="1"/>
</dbReference>
<evidence type="ECO:0000256" key="7">
    <source>
        <dbReference type="ARBA" id="ARBA00022989"/>
    </source>
</evidence>
<comment type="similarity">
    <text evidence="3 9">Belongs to the DAD/OST2 family.</text>
</comment>
<dbReference type="InterPro" id="IPR003038">
    <property type="entry name" value="DAD/Ost2"/>
</dbReference>
<evidence type="ECO:0000256" key="9">
    <source>
        <dbReference type="RuleBase" id="RU361136"/>
    </source>
</evidence>
<evidence type="ECO:0000313" key="10">
    <source>
        <dbReference type="Ensembl" id="ENSPCEP00000009168.1"/>
    </source>
</evidence>
<protein>
    <recommendedName>
        <fullName evidence="4 9">Dolichyl-diphosphooligosaccharide--protein glycosyltransferase subunit DAD1</fullName>
        <shortName evidence="9">Oligosaccharyl transferase subunit DAD1</shortName>
    </recommendedName>
</protein>
<dbReference type="Ensembl" id="ENSPCET00000009492.1">
    <property type="protein sequence ID" value="ENSPCEP00000009168.1"/>
    <property type="gene ID" value="ENSPCEG00000007362.1"/>
</dbReference>
<feature type="transmembrane region" description="Helical" evidence="9">
    <location>
        <begin position="134"/>
        <end position="153"/>
    </location>
</feature>
<reference evidence="10" key="1">
    <citation type="submission" date="2025-08" db="UniProtKB">
        <authorList>
            <consortium name="Ensembl"/>
        </authorList>
    </citation>
    <scope>IDENTIFICATION</scope>
</reference>
<evidence type="ECO:0000256" key="1">
    <source>
        <dbReference type="ARBA" id="ARBA00004477"/>
    </source>
</evidence>
<evidence type="ECO:0000256" key="3">
    <source>
        <dbReference type="ARBA" id="ARBA00009386"/>
    </source>
</evidence>
<comment type="pathway">
    <text evidence="2 9">Protein modification; protein glycosylation.</text>
</comment>
<comment type="subunit">
    <text evidence="9">Component of the oligosaccharyltransferase (OST) complex.</text>
</comment>
<keyword evidence="11" id="KW-1185">Reference proteome</keyword>
<comment type="function">
    <text evidence="9">Subunit of the oligosaccharyl transferase (OST) complex that catalyzes the initial transfer of a defined glycan (Glc(3)Man(9)GlcNAc(2) in eukaryotes) from the lipid carrier dolichol-pyrophosphate to an asparagine residue within an Asn-X-Ser/Thr consensus motif in nascent polypeptide chains, the first step in protein N-glycosylation. N-glycosylation occurs cotranslationally and the complex associates with the Sec61 complex at the channel-forming translocon complex that mediates protein translocation across the endoplasmic reticulum (ER). All subunits are required for a maximal enzyme activity.</text>
</comment>
<keyword evidence="6 9" id="KW-0256">Endoplasmic reticulum</keyword>
<evidence type="ECO:0000256" key="2">
    <source>
        <dbReference type="ARBA" id="ARBA00004922"/>
    </source>
</evidence>
<dbReference type="AlphaFoldDB" id="A0A8C8RSX4"/>
<reference evidence="10" key="2">
    <citation type="submission" date="2025-09" db="UniProtKB">
        <authorList>
            <consortium name="Ensembl"/>
        </authorList>
    </citation>
    <scope>IDENTIFICATION</scope>
</reference>
<evidence type="ECO:0000256" key="4">
    <source>
        <dbReference type="ARBA" id="ARBA00018947"/>
    </source>
</evidence>
<evidence type="ECO:0000256" key="6">
    <source>
        <dbReference type="ARBA" id="ARBA00022824"/>
    </source>
</evidence>
<sequence length="154" mass="16135">MTAPARGPGNAFCFLECFPDGQLSSAVRTVRAGVMSGAAGTGGGSVGSVVRRFLSEYSSGTASRLKVLDAYLLYVLLSGALQFGYCLGVGTFPFNSFLSGFISAVGSFILGVCLRIQINPQNKGDFQGISPERAFADFLFASTILHLVVINFVG</sequence>
<dbReference type="Pfam" id="PF02109">
    <property type="entry name" value="DAD"/>
    <property type="match status" value="1"/>
</dbReference>
<dbReference type="Proteomes" id="UP000694393">
    <property type="component" value="Unplaced"/>
</dbReference>
<evidence type="ECO:0000313" key="11">
    <source>
        <dbReference type="Proteomes" id="UP000694393"/>
    </source>
</evidence>
<keyword evidence="7 9" id="KW-1133">Transmembrane helix</keyword>
<dbReference type="PANTHER" id="PTHR10705:SF0">
    <property type="entry name" value="DOLICHYL-DIPHOSPHOOLIGOSACCHARIDE--PROTEIN GLYCOSYLTRANSFERASE SUBUNIT DAD1"/>
    <property type="match status" value="1"/>
</dbReference>
<keyword evidence="5 9" id="KW-0812">Transmembrane</keyword>
<feature type="transmembrane region" description="Helical" evidence="9">
    <location>
        <begin position="96"/>
        <end position="114"/>
    </location>
</feature>